<name>A0A852ZXW2_9ACTN</name>
<sequence>MSTSDRELATTAALDVTSGGRRGSVKEVRRRAEEISNGRRVSEAAARAGLDAVDRQGR</sequence>
<evidence type="ECO:0000313" key="3">
    <source>
        <dbReference type="Proteomes" id="UP000567795"/>
    </source>
</evidence>
<protein>
    <submittedName>
        <fullName evidence="2">Uncharacterized protein</fullName>
    </submittedName>
</protein>
<feature type="compositionally biased region" description="Basic and acidic residues" evidence="1">
    <location>
        <begin position="24"/>
        <end position="42"/>
    </location>
</feature>
<organism evidence="2 3">
    <name type="scientific">Allostreptomyces psammosilenae</name>
    <dbReference type="NCBI Taxonomy" id="1892865"/>
    <lineage>
        <taxon>Bacteria</taxon>
        <taxon>Bacillati</taxon>
        <taxon>Actinomycetota</taxon>
        <taxon>Actinomycetes</taxon>
        <taxon>Kitasatosporales</taxon>
        <taxon>Streptomycetaceae</taxon>
        <taxon>Allostreptomyces</taxon>
    </lineage>
</organism>
<accession>A0A852ZXW2</accession>
<keyword evidence="3" id="KW-1185">Reference proteome</keyword>
<dbReference type="AlphaFoldDB" id="A0A852ZXW2"/>
<dbReference type="EMBL" id="JACBZD010000001">
    <property type="protein sequence ID" value="NYI05564.1"/>
    <property type="molecule type" value="Genomic_DNA"/>
</dbReference>
<dbReference type="RefSeq" id="WP_179814283.1">
    <property type="nucleotide sequence ID" value="NZ_JACBZD010000001.1"/>
</dbReference>
<dbReference type="Proteomes" id="UP000567795">
    <property type="component" value="Unassembled WGS sequence"/>
</dbReference>
<reference evidence="2 3" key="1">
    <citation type="submission" date="2020-07" db="EMBL/GenBank/DDBJ databases">
        <title>Sequencing the genomes of 1000 actinobacteria strains.</title>
        <authorList>
            <person name="Klenk H.-P."/>
        </authorList>
    </citation>
    <scope>NUCLEOTIDE SEQUENCE [LARGE SCALE GENOMIC DNA]</scope>
    <source>
        <strain evidence="2 3">DSM 42178</strain>
    </source>
</reference>
<comment type="caution">
    <text evidence="2">The sequence shown here is derived from an EMBL/GenBank/DDBJ whole genome shotgun (WGS) entry which is preliminary data.</text>
</comment>
<gene>
    <name evidence="2" type="ORF">FHU37_002507</name>
</gene>
<feature type="region of interest" description="Disordered" evidence="1">
    <location>
        <begin position="1"/>
        <end position="58"/>
    </location>
</feature>
<proteinExistence type="predicted"/>
<evidence type="ECO:0000256" key="1">
    <source>
        <dbReference type="SAM" id="MobiDB-lite"/>
    </source>
</evidence>
<evidence type="ECO:0000313" key="2">
    <source>
        <dbReference type="EMBL" id="NYI05564.1"/>
    </source>
</evidence>